<proteinExistence type="predicted"/>
<sequence length="96" mass="10920">MILISSRRCFSIYKKSTLTPTIVNVHRLAAAFRTVSRLVQCSHHSSLIQMMTLLEDCCYSAGYIMDIIKELAKVLKDDLTPRKKSTKLMIQNELTG</sequence>
<protein>
    <submittedName>
        <fullName evidence="1">Uncharacterized protein</fullName>
    </submittedName>
</protein>
<dbReference type="Proteomes" id="UP000032141">
    <property type="component" value="Chromosome C1"/>
</dbReference>
<dbReference type="HOGENOM" id="CLU_2362633_0_0_1"/>
<reference evidence="1 2" key="1">
    <citation type="journal article" date="2014" name="Genome Biol.">
        <title>Transcriptome and methylome profiling reveals relics of genome dominance in the mesopolyploid Brassica oleracea.</title>
        <authorList>
            <person name="Parkin I.A."/>
            <person name="Koh C."/>
            <person name="Tang H."/>
            <person name="Robinson S.J."/>
            <person name="Kagale S."/>
            <person name="Clarke W.E."/>
            <person name="Town C.D."/>
            <person name="Nixon J."/>
            <person name="Krishnakumar V."/>
            <person name="Bidwell S.L."/>
            <person name="Denoeud F."/>
            <person name="Belcram H."/>
            <person name="Links M.G."/>
            <person name="Just J."/>
            <person name="Clarke C."/>
            <person name="Bender T."/>
            <person name="Huebert T."/>
            <person name="Mason A.S."/>
            <person name="Pires J.C."/>
            <person name="Barker G."/>
            <person name="Moore J."/>
            <person name="Walley P.G."/>
            <person name="Manoli S."/>
            <person name="Batley J."/>
            <person name="Edwards D."/>
            <person name="Nelson M.N."/>
            <person name="Wang X."/>
            <person name="Paterson A.H."/>
            <person name="King G."/>
            <person name="Bancroft I."/>
            <person name="Chalhoub B."/>
            <person name="Sharpe A.G."/>
        </authorList>
    </citation>
    <scope>NUCLEOTIDE SEQUENCE</scope>
    <source>
        <strain evidence="1 2">cv. TO1000</strain>
    </source>
</reference>
<keyword evidence="2" id="KW-1185">Reference proteome</keyword>
<evidence type="ECO:0000313" key="1">
    <source>
        <dbReference type="EnsemblPlants" id="Bo1g157730.1"/>
    </source>
</evidence>
<name>A0A0D3AG49_BRAOL</name>
<reference evidence="1" key="2">
    <citation type="submission" date="2015-03" db="UniProtKB">
        <authorList>
            <consortium name="EnsemblPlants"/>
        </authorList>
    </citation>
    <scope>IDENTIFICATION</scope>
</reference>
<dbReference type="AlphaFoldDB" id="A0A0D3AG49"/>
<evidence type="ECO:0000313" key="2">
    <source>
        <dbReference type="Proteomes" id="UP000032141"/>
    </source>
</evidence>
<accession>A0A0D3AG49</accession>
<dbReference type="OMA" id="AGYIMDI"/>
<organism evidence="1 2">
    <name type="scientific">Brassica oleracea var. oleracea</name>
    <dbReference type="NCBI Taxonomy" id="109376"/>
    <lineage>
        <taxon>Eukaryota</taxon>
        <taxon>Viridiplantae</taxon>
        <taxon>Streptophyta</taxon>
        <taxon>Embryophyta</taxon>
        <taxon>Tracheophyta</taxon>
        <taxon>Spermatophyta</taxon>
        <taxon>Magnoliopsida</taxon>
        <taxon>eudicotyledons</taxon>
        <taxon>Gunneridae</taxon>
        <taxon>Pentapetalae</taxon>
        <taxon>rosids</taxon>
        <taxon>malvids</taxon>
        <taxon>Brassicales</taxon>
        <taxon>Brassicaceae</taxon>
        <taxon>Brassiceae</taxon>
        <taxon>Brassica</taxon>
    </lineage>
</organism>
<dbReference type="Gramene" id="Bo1g157730.1">
    <property type="protein sequence ID" value="Bo1g157730.1"/>
    <property type="gene ID" value="Bo1g157730"/>
</dbReference>
<dbReference type="EnsemblPlants" id="Bo1g157730.1">
    <property type="protein sequence ID" value="Bo1g157730.1"/>
    <property type="gene ID" value="Bo1g157730"/>
</dbReference>